<dbReference type="Pfam" id="PF00581">
    <property type="entry name" value="Rhodanese"/>
    <property type="match status" value="2"/>
</dbReference>
<dbReference type="GO" id="GO:0004792">
    <property type="term" value="F:thiosulfate-cyanide sulfurtransferase activity"/>
    <property type="evidence" value="ECO:0007669"/>
    <property type="project" value="TreeGrafter"/>
</dbReference>
<gene>
    <name evidence="4" type="ORF">BN9_037440</name>
</gene>
<dbReference type="InterPro" id="IPR045078">
    <property type="entry name" value="TST/MPST-like"/>
</dbReference>
<dbReference type="CDD" id="cd01449">
    <property type="entry name" value="TST_Repeat_2"/>
    <property type="match status" value="1"/>
</dbReference>
<dbReference type="FunFam" id="3.40.250.10:FF:000001">
    <property type="entry name" value="Sulfurtransferase"/>
    <property type="match status" value="1"/>
</dbReference>
<keyword evidence="5" id="KW-1185">Reference proteome</keyword>
<dbReference type="InterPro" id="IPR001763">
    <property type="entry name" value="Rhodanese-like_dom"/>
</dbReference>
<organism evidence="4 5">
    <name type="scientific">Albugo candida</name>
    <dbReference type="NCBI Taxonomy" id="65357"/>
    <lineage>
        <taxon>Eukaryota</taxon>
        <taxon>Sar</taxon>
        <taxon>Stramenopiles</taxon>
        <taxon>Oomycota</taxon>
        <taxon>Peronosporomycetes</taxon>
        <taxon>Albuginales</taxon>
        <taxon>Albuginaceae</taxon>
        <taxon>Albugo</taxon>
    </lineage>
</organism>
<dbReference type="EMBL" id="CAIX01000041">
    <property type="protein sequence ID" value="CCI42960.1"/>
    <property type="molecule type" value="Genomic_DNA"/>
</dbReference>
<protein>
    <recommendedName>
        <fullName evidence="3">Rhodanese domain-containing protein</fullName>
    </recommendedName>
</protein>
<keyword evidence="2" id="KW-0677">Repeat</keyword>
<evidence type="ECO:0000313" key="5">
    <source>
        <dbReference type="Proteomes" id="UP000053237"/>
    </source>
</evidence>
<dbReference type="FunCoup" id="A0A024G8W0">
    <property type="interactions" value="72"/>
</dbReference>
<proteinExistence type="predicted"/>
<dbReference type="Gene3D" id="3.40.250.10">
    <property type="entry name" value="Rhodanese-like domain"/>
    <property type="match status" value="2"/>
</dbReference>
<dbReference type="InParanoid" id="A0A024G8W0"/>
<evidence type="ECO:0000256" key="2">
    <source>
        <dbReference type="ARBA" id="ARBA00022737"/>
    </source>
</evidence>
<dbReference type="STRING" id="65357.A0A024G8W0"/>
<sequence length="295" mass="32634">MSASASLGTLITPQRAKALLDSSVSARVRFVDSSWYLHKNRNAKEEFHKERICNAKFFDIDKISDTSSSLPHMLPTPSAFENAMTDLGITQNDIVIVYGGHNCFSPARCWWMFKYFGHVDVHILNGGINGWKNHGFPVNTETEGSEKMEEGAGKYISTPRTTLVATADEILQNLNTATEIIDARPSKRFTAQEPEPRSGLRSGHIPGSINVPFTNLLLEDDFSQYRELSSIRKAFTEAGVDLQRNTPIITTCGSGISAGVLLFGLHLLGKPLTDIAVYDGSWSEWASRKELPIEV</sequence>
<dbReference type="GO" id="GO:0005739">
    <property type="term" value="C:mitochondrion"/>
    <property type="evidence" value="ECO:0007669"/>
    <property type="project" value="TreeGrafter"/>
</dbReference>
<keyword evidence="1" id="KW-0808">Transferase</keyword>
<dbReference type="SUPFAM" id="SSF52821">
    <property type="entry name" value="Rhodanese/Cell cycle control phosphatase"/>
    <property type="match status" value="2"/>
</dbReference>
<evidence type="ECO:0000256" key="1">
    <source>
        <dbReference type="ARBA" id="ARBA00022679"/>
    </source>
</evidence>
<dbReference type="Proteomes" id="UP000053237">
    <property type="component" value="Unassembled WGS sequence"/>
</dbReference>
<accession>A0A024G8W0</accession>
<dbReference type="AlphaFoldDB" id="A0A024G8W0"/>
<comment type="caution">
    <text evidence="4">The sequence shown here is derived from an EMBL/GenBank/DDBJ whole genome shotgun (WGS) entry which is preliminary data.</text>
</comment>
<dbReference type="SMART" id="SM00450">
    <property type="entry name" value="RHOD"/>
    <property type="match status" value="2"/>
</dbReference>
<evidence type="ECO:0000313" key="4">
    <source>
        <dbReference type="EMBL" id="CCI42960.1"/>
    </source>
</evidence>
<feature type="domain" description="Rhodanese" evidence="3">
    <location>
        <begin position="180"/>
        <end position="294"/>
    </location>
</feature>
<dbReference type="InterPro" id="IPR036873">
    <property type="entry name" value="Rhodanese-like_dom_sf"/>
</dbReference>
<dbReference type="PROSITE" id="PS50206">
    <property type="entry name" value="RHODANESE_3"/>
    <property type="match status" value="2"/>
</dbReference>
<dbReference type="OrthoDB" id="270167at2759"/>
<reference evidence="4 5" key="1">
    <citation type="submission" date="2012-05" db="EMBL/GenBank/DDBJ databases">
        <title>Recombination and specialization in a pathogen metapopulation.</title>
        <authorList>
            <person name="Gardiner A."/>
            <person name="Kemen E."/>
            <person name="Schultz-Larsen T."/>
            <person name="MacLean D."/>
            <person name="Van Oosterhout C."/>
            <person name="Jones J.D.G."/>
        </authorList>
    </citation>
    <scope>NUCLEOTIDE SEQUENCE [LARGE SCALE GENOMIC DNA]</scope>
    <source>
        <strain evidence="4 5">Ac Nc2</strain>
    </source>
</reference>
<feature type="domain" description="Rhodanese" evidence="3">
    <location>
        <begin position="24"/>
        <end position="140"/>
    </location>
</feature>
<dbReference type="PANTHER" id="PTHR11364">
    <property type="entry name" value="THIOSULFATE SULFERTANSFERASE"/>
    <property type="match status" value="1"/>
</dbReference>
<dbReference type="CDD" id="cd01448">
    <property type="entry name" value="TST_Repeat_1"/>
    <property type="match status" value="1"/>
</dbReference>
<name>A0A024G8W0_9STRA</name>
<dbReference type="PANTHER" id="PTHR11364:SF27">
    <property type="entry name" value="SULFURTRANSFERASE"/>
    <property type="match status" value="1"/>
</dbReference>
<evidence type="ECO:0000259" key="3">
    <source>
        <dbReference type="PROSITE" id="PS50206"/>
    </source>
</evidence>